<evidence type="ECO:0000313" key="2">
    <source>
        <dbReference type="Proteomes" id="UP000008281"/>
    </source>
</evidence>
<reference evidence="1" key="1">
    <citation type="submission" date="2007-07" db="EMBL/GenBank/DDBJ databases">
        <title>PCAP assembly of the Caenorhabditis remanei genome.</title>
        <authorList>
            <consortium name="The Caenorhabditis remanei Sequencing Consortium"/>
            <person name="Wilson R.K."/>
        </authorList>
    </citation>
    <scope>NUCLEOTIDE SEQUENCE [LARGE SCALE GENOMIC DNA]</scope>
    <source>
        <strain evidence="1">PB4641</strain>
    </source>
</reference>
<protein>
    <submittedName>
        <fullName evidence="1">Uncharacterized protein</fullName>
    </submittedName>
</protein>
<accession>E3MIM8</accession>
<keyword evidence="2" id="KW-1185">Reference proteome</keyword>
<proteinExistence type="predicted"/>
<evidence type="ECO:0000313" key="1">
    <source>
        <dbReference type="EMBL" id="EFP02656.1"/>
    </source>
</evidence>
<organism evidence="2">
    <name type="scientific">Caenorhabditis remanei</name>
    <name type="common">Caenorhabditis vulgaris</name>
    <dbReference type="NCBI Taxonomy" id="31234"/>
    <lineage>
        <taxon>Eukaryota</taxon>
        <taxon>Metazoa</taxon>
        <taxon>Ecdysozoa</taxon>
        <taxon>Nematoda</taxon>
        <taxon>Chromadorea</taxon>
        <taxon>Rhabditida</taxon>
        <taxon>Rhabditina</taxon>
        <taxon>Rhabditomorpha</taxon>
        <taxon>Rhabditoidea</taxon>
        <taxon>Rhabditidae</taxon>
        <taxon>Peloderinae</taxon>
        <taxon>Caenorhabditis</taxon>
    </lineage>
</organism>
<name>E3MIM8_CAERE</name>
<dbReference type="AlphaFoldDB" id="E3MIM8"/>
<dbReference type="Proteomes" id="UP000008281">
    <property type="component" value="Unassembled WGS sequence"/>
</dbReference>
<dbReference type="InParanoid" id="E3MIM8"/>
<dbReference type="EMBL" id="DS268448">
    <property type="protein sequence ID" value="EFP02656.1"/>
    <property type="molecule type" value="Genomic_DNA"/>
</dbReference>
<dbReference type="HOGENOM" id="CLU_2981091_0_0_1"/>
<sequence length="58" mass="6623">MRDADDERSVCSASLCFQCYSNYFNVILGAHLTNNSVTNMRGNLSLCIRNIDDRNMFL</sequence>
<gene>
    <name evidence="1" type="ORF">CRE_02406</name>
</gene>